<name>A0ABT2THS2_9FIRM</name>
<protein>
    <submittedName>
        <fullName evidence="1">DUF885 domain-containing protein</fullName>
    </submittedName>
</protein>
<dbReference type="EMBL" id="JAOQJQ010000002">
    <property type="protein sequence ID" value="MCU6761730.1"/>
    <property type="molecule type" value="Genomic_DNA"/>
</dbReference>
<sequence>MSEYHFSYKHRKTFVFLSVFLLCFCLLLSGCGLKRSKDIQDTSSQDFQTYTEQLFLQQVCASTITLHYTLAHPENMGITDTPVSLGHISLPENSTAPAEAENILFALDHFSKDSLTLEQQIDYEIMQDALQTQIAEDTFPYYPEILSPAGGIQSELPILLAEYSFYDEQDIIDYLNLLKLVPDYFNEVIQYETHKSQAGLFMPDYSSEVIIAQCQAMTADLDSHFLVETFKNRLKSLSLSSEKIKEYENQNRQLLKQKVFPAFQQLSLALLELQGTGKNQGGLCNYEHGKEYYSYLVYASTGSDKSVEEFQSAVSDQRAKDLTQLQALLEKNQSLASDLQNVQISLNTPEEMLKSLAQTIKEDFPVLNENIKATVKNVDPSLQEYLAPAFYLTVPIDEVTNNAIYINQKSKTDQVTLFTTIAHEGYPGHLFQTVYFNNHEKNLFRHLMNYPGYIEGWATYAELYSYKYAGLPKEAAEYLQLEQSIILSLYASADFGIHYDGWTLKDTTQFFGAYGFSDSETLKEIYEYIVETPANYLKYYGGYLEFLELRDYAEKKYGDAFDISAFHEAVLKIGPAPFSIIKKYLPQYYEAARS</sequence>
<dbReference type="InterPro" id="IPR010281">
    <property type="entry name" value="DUF885"/>
</dbReference>
<keyword evidence="2" id="KW-1185">Reference proteome</keyword>
<dbReference type="Pfam" id="PF05960">
    <property type="entry name" value="DUF885"/>
    <property type="match status" value="1"/>
</dbReference>
<dbReference type="RefSeq" id="WP_262590760.1">
    <property type="nucleotide sequence ID" value="NZ_JAOQJQ010000002.1"/>
</dbReference>
<accession>A0ABT2THS2</accession>
<dbReference type="Proteomes" id="UP001652442">
    <property type="component" value="Unassembled WGS sequence"/>
</dbReference>
<evidence type="ECO:0000313" key="2">
    <source>
        <dbReference type="Proteomes" id="UP001652442"/>
    </source>
</evidence>
<comment type="caution">
    <text evidence="1">The sequence shown here is derived from an EMBL/GenBank/DDBJ whole genome shotgun (WGS) entry which is preliminary data.</text>
</comment>
<reference evidence="1 2" key="1">
    <citation type="journal article" date="2021" name="ISME Commun">
        <title>Automated analysis of genomic sequences facilitates high-throughput and comprehensive description of bacteria.</title>
        <authorList>
            <person name="Hitch T.C.A."/>
        </authorList>
    </citation>
    <scope>NUCLEOTIDE SEQUENCE [LARGE SCALE GENOMIC DNA]</scope>
    <source>
        <strain evidence="1 2">Sanger_109</strain>
    </source>
</reference>
<gene>
    <name evidence="1" type="ORF">OCV88_05175</name>
</gene>
<dbReference type="PANTHER" id="PTHR33361:SF2">
    <property type="entry name" value="DUF885 DOMAIN-CONTAINING PROTEIN"/>
    <property type="match status" value="1"/>
</dbReference>
<proteinExistence type="predicted"/>
<organism evidence="1 2">
    <name type="scientific">Brotonthovivens ammoniilytica</name>
    <dbReference type="NCBI Taxonomy" id="2981725"/>
    <lineage>
        <taxon>Bacteria</taxon>
        <taxon>Bacillati</taxon>
        <taxon>Bacillota</taxon>
        <taxon>Clostridia</taxon>
        <taxon>Lachnospirales</taxon>
        <taxon>Lachnospiraceae</taxon>
        <taxon>Brotonthovivens</taxon>
    </lineage>
</organism>
<dbReference type="PANTHER" id="PTHR33361">
    <property type="entry name" value="GLR0591 PROTEIN"/>
    <property type="match status" value="1"/>
</dbReference>
<evidence type="ECO:0000313" key="1">
    <source>
        <dbReference type="EMBL" id="MCU6761730.1"/>
    </source>
</evidence>